<name>A0A192H203_9LACO</name>
<organism evidence="1 2">
    <name type="scientific">Loigolactobacillus backii</name>
    <dbReference type="NCBI Taxonomy" id="375175"/>
    <lineage>
        <taxon>Bacteria</taxon>
        <taxon>Bacillati</taxon>
        <taxon>Bacillota</taxon>
        <taxon>Bacilli</taxon>
        <taxon>Lactobacillales</taxon>
        <taxon>Lactobacillaceae</taxon>
        <taxon>Loigolactobacillus</taxon>
    </lineage>
</organism>
<dbReference type="InterPro" id="IPR031000">
    <property type="entry name" value="D_pro_red_PrdD"/>
</dbReference>
<sequence>MSEDTLKIKAFSVKDIVFDTKYRFTDGHLAIPETISTSLPADFESITIRIVKPHHLDVQTNTIMDICPISTKVLGKIGDGITHTLTGAYFLITGADTTGIQLHDFGASNGLLKDKISLGKAGTPNEDDYMIFFDVLLKPNFSFDRQLVTTIFTLADQYLQPIRNILKMINGRYADETHEYSNESHPGKPKVVVVKEVAGQGAMYDNLLFPDEPSGMTNGVSIIDMNNFPVLLTPNEYRDGAIRAMV</sequence>
<dbReference type="EMBL" id="CP014873">
    <property type="protein sequence ID" value="ANK61976.1"/>
    <property type="molecule type" value="Genomic_DNA"/>
</dbReference>
<protein>
    <submittedName>
        <fullName evidence="1">Proline reductase cluster protein PrdD</fullName>
    </submittedName>
</protein>
<gene>
    <name evidence="1" type="ORF">AYR53_03845</name>
</gene>
<dbReference type="OrthoDB" id="3651437at2"/>
<dbReference type="RefSeq" id="WP_068279223.1">
    <property type="nucleotide sequence ID" value="NZ_CP014873.1"/>
</dbReference>
<evidence type="ECO:0000313" key="1">
    <source>
        <dbReference type="EMBL" id="ANK61976.1"/>
    </source>
</evidence>
<reference evidence="1 2" key="1">
    <citation type="submission" date="2016-03" db="EMBL/GenBank/DDBJ databases">
        <title>Pediococcus and Lactobacillus from brewery environment - whole genome sequencing and assembly.</title>
        <authorList>
            <person name="Behr J."/>
            <person name="Geissler A.J."/>
            <person name="Vogel R.F."/>
        </authorList>
    </citation>
    <scope>NUCLEOTIDE SEQUENCE [LARGE SCALE GENOMIC DNA]</scope>
    <source>
        <strain evidence="1 2">TMW 1.1989</strain>
    </source>
</reference>
<dbReference type="AlphaFoldDB" id="A0A192H203"/>
<proteinExistence type="predicted"/>
<dbReference type="STRING" id="375175.AYR53_03845"/>
<dbReference type="GeneID" id="42981371"/>
<dbReference type="NCBIfam" id="TIGR04482">
    <property type="entry name" value="D_pro_red_PrdD"/>
    <property type="match status" value="1"/>
</dbReference>
<evidence type="ECO:0000313" key="2">
    <source>
        <dbReference type="Proteomes" id="UP000078582"/>
    </source>
</evidence>
<accession>A0A192H203</accession>
<keyword evidence="2" id="KW-1185">Reference proteome</keyword>
<dbReference type="Proteomes" id="UP000078582">
    <property type="component" value="Chromosome"/>
</dbReference>